<dbReference type="InterPro" id="IPR013763">
    <property type="entry name" value="Cyclin-like_dom"/>
</dbReference>
<dbReference type="InterPro" id="IPR006671">
    <property type="entry name" value="Cyclin_N"/>
</dbReference>
<name>A0A9P6RQM6_9FUNG</name>
<evidence type="ECO:0000256" key="2">
    <source>
        <dbReference type="SAM" id="MobiDB-lite"/>
    </source>
</evidence>
<dbReference type="CDD" id="cd20557">
    <property type="entry name" value="CYCLIN_ScPCL1-like"/>
    <property type="match status" value="1"/>
</dbReference>
<keyword evidence="5" id="KW-1185">Reference proteome</keyword>
<organism evidence="4 5">
    <name type="scientific">Dissophora globulifera</name>
    <dbReference type="NCBI Taxonomy" id="979702"/>
    <lineage>
        <taxon>Eukaryota</taxon>
        <taxon>Fungi</taxon>
        <taxon>Fungi incertae sedis</taxon>
        <taxon>Mucoromycota</taxon>
        <taxon>Mortierellomycotina</taxon>
        <taxon>Mortierellomycetes</taxon>
        <taxon>Mortierellales</taxon>
        <taxon>Mortierellaceae</taxon>
        <taxon>Dissophora</taxon>
    </lineage>
</organism>
<gene>
    <name evidence="4" type="ORF">BGZ99_001453</name>
</gene>
<feature type="domain" description="Cyclin-like" evidence="3">
    <location>
        <begin position="93"/>
        <end position="180"/>
    </location>
</feature>
<comment type="caution">
    <text evidence="4">The sequence shown here is derived from an EMBL/GenBank/DDBJ whole genome shotgun (WGS) entry which is preliminary data.</text>
</comment>
<dbReference type="AlphaFoldDB" id="A0A9P6RQM6"/>
<feature type="compositionally biased region" description="Low complexity" evidence="2">
    <location>
        <begin position="282"/>
        <end position="292"/>
    </location>
</feature>
<dbReference type="InterPro" id="IPR036915">
    <property type="entry name" value="Cyclin-like_sf"/>
</dbReference>
<dbReference type="PANTHER" id="PTHR15615">
    <property type="match status" value="1"/>
</dbReference>
<evidence type="ECO:0000313" key="4">
    <source>
        <dbReference type="EMBL" id="KAG0324784.1"/>
    </source>
</evidence>
<dbReference type="Gene3D" id="1.10.472.10">
    <property type="entry name" value="Cyclin-like"/>
    <property type="match status" value="1"/>
</dbReference>
<comment type="similarity">
    <text evidence="1">Belongs to the cyclin family.</text>
</comment>
<protein>
    <recommendedName>
        <fullName evidence="3">Cyclin-like domain-containing protein</fullName>
    </recommendedName>
</protein>
<feature type="region of interest" description="Disordered" evidence="2">
    <location>
        <begin position="49"/>
        <end position="79"/>
    </location>
</feature>
<evidence type="ECO:0000256" key="1">
    <source>
        <dbReference type="RuleBase" id="RU000383"/>
    </source>
</evidence>
<dbReference type="GO" id="GO:0019901">
    <property type="term" value="F:protein kinase binding"/>
    <property type="evidence" value="ECO:0007669"/>
    <property type="project" value="InterPro"/>
</dbReference>
<dbReference type="OrthoDB" id="10250320at2759"/>
<feature type="region of interest" description="Disordered" evidence="2">
    <location>
        <begin position="250"/>
        <end position="302"/>
    </location>
</feature>
<feature type="compositionally biased region" description="Low complexity" evidence="2">
    <location>
        <begin position="63"/>
        <end position="79"/>
    </location>
</feature>
<dbReference type="EMBL" id="JAAAIP010000137">
    <property type="protein sequence ID" value="KAG0324784.1"/>
    <property type="molecule type" value="Genomic_DNA"/>
</dbReference>
<feature type="compositionally biased region" description="Polar residues" evidence="2">
    <location>
        <begin position="293"/>
        <end position="302"/>
    </location>
</feature>
<proteinExistence type="inferred from homology"/>
<accession>A0A9P6RQM6</accession>
<reference evidence="4" key="1">
    <citation type="journal article" date="2020" name="Fungal Divers.">
        <title>Resolving the Mortierellaceae phylogeny through synthesis of multi-gene phylogenetics and phylogenomics.</title>
        <authorList>
            <person name="Vandepol N."/>
            <person name="Liber J."/>
            <person name="Desiro A."/>
            <person name="Na H."/>
            <person name="Kennedy M."/>
            <person name="Barry K."/>
            <person name="Grigoriev I.V."/>
            <person name="Miller A.N."/>
            <person name="O'Donnell K."/>
            <person name="Stajich J.E."/>
            <person name="Bonito G."/>
        </authorList>
    </citation>
    <scope>NUCLEOTIDE SEQUENCE</scope>
    <source>
        <strain evidence="4">REB-010B</strain>
    </source>
</reference>
<keyword evidence="1" id="KW-0195">Cyclin</keyword>
<dbReference type="SUPFAM" id="SSF47954">
    <property type="entry name" value="Cyclin-like"/>
    <property type="match status" value="1"/>
</dbReference>
<dbReference type="GO" id="GO:0000307">
    <property type="term" value="C:cyclin-dependent protein kinase holoenzyme complex"/>
    <property type="evidence" value="ECO:0007669"/>
    <property type="project" value="TreeGrafter"/>
</dbReference>
<dbReference type="PANTHER" id="PTHR15615:SF10">
    <property type="entry name" value="PHO85 CYCLIN-2-RELATED"/>
    <property type="match status" value="1"/>
</dbReference>
<sequence>MPSLAEPKPYSNRALERLFRSPVTQQMIDHIATFASTVIECSPPPPVLPDTYSSTLPSPPSTPARRSSTSSNHTATAASSTEAAAVVVPPLNDFIRTLVINSNVQASTLLPTLVYLERLKYKLPVAAKGMHCTCHRVFLASLILAAKYLNDQSPKNKHWSAHSAVFSVGEVNLMEKQLLSLLDFDLRITEADLASSLTDFLQQQQQQLQQQQKAASSAVVSAELSTSRYAASAAAHTTSTMQKAVVMPLTPSPRNSYIPSTLPQQSSNKRNSVGRAQPQPQPQQQQHHQQQQSRTQIHMLQQQPHDVFRRRPSLPNQPCLDEGETLPVYKRPIRNYQSHYPSPDSSAEVLSAAPSRHCHRGQDEDMISASASVSSPESAYGSFGQKSRTAATMYGRHHSMPAPAPLGYTGPAHSNGHIHAYGMGHHGSSRAMC</sequence>
<feature type="compositionally biased region" description="Polar residues" evidence="2">
    <location>
        <begin position="252"/>
        <end position="271"/>
    </location>
</feature>
<dbReference type="Pfam" id="PF00134">
    <property type="entry name" value="Cyclin_N"/>
    <property type="match status" value="1"/>
</dbReference>
<dbReference type="GO" id="GO:0016538">
    <property type="term" value="F:cyclin-dependent protein serine/threonine kinase regulator activity"/>
    <property type="evidence" value="ECO:0007669"/>
    <property type="project" value="TreeGrafter"/>
</dbReference>
<dbReference type="Proteomes" id="UP000738325">
    <property type="component" value="Unassembled WGS sequence"/>
</dbReference>
<dbReference type="GO" id="GO:0005634">
    <property type="term" value="C:nucleus"/>
    <property type="evidence" value="ECO:0007669"/>
    <property type="project" value="TreeGrafter"/>
</dbReference>
<dbReference type="SMART" id="SM00385">
    <property type="entry name" value="CYCLIN"/>
    <property type="match status" value="1"/>
</dbReference>
<dbReference type="InterPro" id="IPR013922">
    <property type="entry name" value="Cyclin_PHO80-like"/>
</dbReference>
<evidence type="ECO:0000259" key="3">
    <source>
        <dbReference type="SMART" id="SM00385"/>
    </source>
</evidence>
<evidence type="ECO:0000313" key="5">
    <source>
        <dbReference type="Proteomes" id="UP000738325"/>
    </source>
</evidence>